<reference evidence="3" key="1">
    <citation type="journal article" date="2019" name="Int. J. Syst. Evol. Microbiol.">
        <title>The Global Catalogue of Microorganisms (GCM) 10K type strain sequencing project: providing services to taxonomists for standard genome sequencing and annotation.</title>
        <authorList>
            <consortium name="The Broad Institute Genomics Platform"/>
            <consortium name="The Broad Institute Genome Sequencing Center for Infectious Disease"/>
            <person name="Wu L."/>
            <person name="Ma J."/>
        </authorList>
    </citation>
    <scope>NUCLEOTIDE SEQUENCE [LARGE SCALE GENOMIC DNA]</scope>
    <source>
        <strain evidence="3">KCTC 12861</strain>
    </source>
</reference>
<name>A0ABQ3E2P3_9HYPH</name>
<evidence type="ECO:0000313" key="3">
    <source>
        <dbReference type="Proteomes" id="UP000637980"/>
    </source>
</evidence>
<feature type="domain" description="Methyltransferase type 11" evidence="1">
    <location>
        <begin position="48"/>
        <end position="147"/>
    </location>
</feature>
<dbReference type="CDD" id="cd02440">
    <property type="entry name" value="AdoMet_MTases"/>
    <property type="match status" value="1"/>
</dbReference>
<dbReference type="RefSeq" id="WP_189435720.1">
    <property type="nucleotide sequence ID" value="NZ_BMXE01000002.1"/>
</dbReference>
<dbReference type="SUPFAM" id="SSF53335">
    <property type="entry name" value="S-adenosyl-L-methionine-dependent methyltransferases"/>
    <property type="match status" value="1"/>
</dbReference>
<dbReference type="EMBL" id="BMXE01000002">
    <property type="protein sequence ID" value="GHB24188.1"/>
    <property type="molecule type" value="Genomic_DNA"/>
</dbReference>
<evidence type="ECO:0000259" key="1">
    <source>
        <dbReference type="Pfam" id="PF08241"/>
    </source>
</evidence>
<dbReference type="PANTHER" id="PTHR43591">
    <property type="entry name" value="METHYLTRANSFERASE"/>
    <property type="match status" value="1"/>
</dbReference>
<proteinExistence type="predicted"/>
<dbReference type="PANTHER" id="PTHR43591:SF24">
    <property type="entry name" value="2-METHOXY-6-POLYPRENYL-1,4-BENZOQUINOL METHYLASE, MITOCHONDRIAL"/>
    <property type="match status" value="1"/>
</dbReference>
<protein>
    <recommendedName>
        <fullName evidence="1">Methyltransferase type 11 domain-containing protein</fullName>
    </recommendedName>
</protein>
<organism evidence="2 3">
    <name type="scientific">Pseudovibrio japonicus</name>
    <dbReference type="NCBI Taxonomy" id="366534"/>
    <lineage>
        <taxon>Bacteria</taxon>
        <taxon>Pseudomonadati</taxon>
        <taxon>Pseudomonadota</taxon>
        <taxon>Alphaproteobacteria</taxon>
        <taxon>Hyphomicrobiales</taxon>
        <taxon>Stappiaceae</taxon>
        <taxon>Pseudovibrio</taxon>
    </lineage>
</organism>
<keyword evidence="3" id="KW-1185">Reference proteome</keyword>
<gene>
    <name evidence="2" type="ORF">GCM10007094_10290</name>
</gene>
<evidence type="ECO:0000313" key="2">
    <source>
        <dbReference type="EMBL" id="GHB24188.1"/>
    </source>
</evidence>
<dbReference type="Gene3D" id="3.40.50.150">
    <property type="entry name" value="Vaccinia Virus protein VP39"/>
    <property type="match status" value="1"/>
</dbReference>
<accession>A0ABQ3E2P3</accession>
<comment type="caution">
    <text evidence="2">The sequence shown here is derived from an EMBL/GenBank/DDBJ whole genome shotgun (WGS) entry which is preliminary data.</text>
</comment>
<dbReference type="Pfam" id="PF08241">
    <property type="entry name" value="Methyltransf_11"/>
    <property type="match status" value="1"/>
</dbReference>
<dbReference type="InterPro" id="IPR013216">
    <property type="entry name" value="Methyltransf_11"/>
</dbReference>
<dbReference type="InterPro" id="IPR029063">
    <property type="entry name" value="SAM-dependent_MTases_sf"/>
</dbReference>
<sequence length="259" mass="28785">MSVDVAKQYKTSSNLRTRANLHRRYANTSWFSWAGERMGFSEGCTVADIGCGAGWFWASNQHQLPDGLEVSLVDQSEQMVAEAKAALSKLSAIKQVAGYVNQAEAMPFEDASFDVVIAMHMVYHLSDPDKALDEMRRILKPGGRLVITLNSAADLKQVYELNSRVFDVSPITPSVVMAPPEEVEARLAQRFQSVSKLTYQDIYAIDDVETVFATLTSYPPGNEASDAQQAQLRAEITKRLEEHDGVMHTPHEMLMLIAE</sequence>
<dbReference type="Proteomes" id="UP000637980">
    <property type="component" value="Unassembled WGS sequence"/>
</dbReference>